<protein>
    <submittedName>
        <fullName evidence="2">ATP-binding protein</fullName>
    </submittedName>
</protein>
<dbReference type="RefSeq" id="WP_154347874.1">
    <property type="nucleotide sequence ID" value="NZ_WKJD01000021.1"/>
</dbReference>
<dbReference type="Proteomes" id="UP000476511">
    <property type="component" value="Unassembled WGS sequence"/>
</dbReference>
<dbReference type="InterPro" id="IPR007421">
    <property type="entry name" value="Schlafen_AlbA_2_dom"/>
</dbReference>
<organism evidence="2 3">
    <name type="scientific">Agromyces kandeliae</name>
    <dbReference type="NCBI Taxonomy" id="2666141"/>
    <lineage>
        <taxon>Bacteria</taxon>
        <taxon>Bacillati</taxon>
        <taxon>Actinomycetota</taxon>
        <taxon>Actinomycetes</taxon>
        <taxon>Micrococcales</taxon>
        <taxon>Microbacteriaceae</taxon>
        <taxon>Agromyces</taxon>
    </lineage>
</organism>
<feature type="domain" description="Schlafen AlbA-2" evidence="1">
    <location>
        <begin position="32"/>
        <end position="154"/>
    </location>
</feature>
<evidence type="ECO:0000313" key="2">
    <source>
        <dbReference type="EMBL" id="MRX45329.1"/>
    </source>
</evidence>
<dbReference type="AlphaFoldDB" id="A0A6L5R5S3"/>
<keyword evidence="2" id="KW-0547">Nucleotide-binding</keyword>
<dbReference type="InterPro" id="IPR038461">
    <property type="entry name" value="Schlafen_AlbA_2_dom_sf"/>
</dbReference>
<accession>A0A6L5R5S3</accession>
<keyword evidence="2" id="KW-0067">ATP-binding</keyword>
<reference evidence="2 3" key="1">
    <citation type="submission" date="2019-11" db="EMBL/GenBank/DDBJ databases">
        <title>Agromyces kandeliae sp. nov., isolated from mangrove soil.</title>
        <authorList>
            <person name="Wang R."/>
        </authorList>
    </citation>
    <scope>NUCLEOTIDE SEQUENCE [LARGE SCALE GENOMIC DNA]</scope>
    <source>
        <strain evidence="2 3">Q22</strain>
    </source>
</reference>
<evidence type="ECO:0000313" key="3">
    <source>
        <dbReference type="Proteomes" id="UP000476511"/>
    </source>
</evidence>
<dbReference type="GO" id="GO:0005524">
    <property type="term" value="F:ATP binding"/>
    <property type="evidence" value="ECO:0007669"/>
    <property type="project" value="UniProtKB-KW"/>
</dbReference>
<comment type="caution">
    <text evidence="2">The sequence shown here is derived from an EMBL/GenBank/DDBJ whole genome shotgun (WGS) entry which is preliminary data.</text>
</comment>
<dbReference type="EMBL" id="WKJD01000021">
    <property type="protein sequence ID" value="MRX45329.1"/>
    <property type="molecule type" value="Genomic_DNA"/>
</dbReference>
<gene>
    <name evidence="2" type="ORF">GJR97_16585</name>
</gene>
<sequence length="415" mass="45768">MTFTALHRALGLPPGPFTIEMVDQAIDVGVMETDDLDWKAELPPMKALPQSDFPKDVAAMANNGGGVIVYGVTESERAASARVGIHEFGEQYERALRSAAVTAITPPVFGLGVHTVGTAANRAVVVVVPASMDGPHLIFRNEYFGAPIRNDSDTVWMKERQIEAMYRARFDERRHATETLDKLYAEAVAGRDHDVRAWLVAVGHPRVPGRIERPTRDDARKIFEAAMKLCLVYVDRNAVHPLESVELLNPRPGLRRWVAANAATGERQMWREAWASIHHDGSVSIAAAVGGHRMSRDGHWEGRQIESRAIQAGVADFMALLRATAGSSNRSEYEVRVGIEWSGAQPLSIMAADRFGHAIEDWSTPLHRFTPVEATIRTDVSDLEFHWEVHDLARDCVNQGGVSLADKITPPDRPG</sequence>
<dbReference type="Pfam" id="PF04326">
    <property type="entry name" value="SLFN_AlbA_2"/>
    <property type="match status" value="1"/>
</dbReference>
<keyword evidence="3" id="KW-1185">Reference proteome</keyword>
<name>A0A6L5R5S3_9MICO</name>
<dbReference type="Gene3D" id="3.30.950.30">
    <property type="entry name" value="Schlafen, AAA domain"/>
    <property type="match status" value="1"/>
</dbReference>
<proteinExistence type="predicted"/>
<evidence type="ECO:0000259" key="1">
    <source>
        <dbReference type="Pfam" id="PF04326"/>
    </source>
</evidence>